<dbReference type="InterPro" id="IPR032710">
    <property type="entry name" value="NTF2-like_dom_sf"/>
</dbReference>
<dbReference type="KEGG" id="nao:Y958_14710"/>
<protein>
    <submittedName>
        <fullName evidence="2">Polyketide cyclase</fullName>
    </submittedName>
</protein>
<dbReference type="Proteomes" id="UP000197153">
    <property type="component" value="Chromosome 2"/>
</dbReference>
<accession>A0A248JU00</accession>
<evidence type="ECO:0000313" key="2">
    <source>
        <dbReference type="EMBL" id="ASG22212.1"/>
    </source>
</evidence>
<dbReference type="AlphaFoldDB" id="A0A248JU00"/>
<reference evidence="2 3" key="1">
    <citation type="submission" date="2017-06" db="EMBL/GenBank/DDBJ databases">
        <title>Complete genome sequence of Nitrospirillum amazonense strain CBAmC, an endophytic nitrogen-fixing and plant growth-promoting bacterium, isolated from sugarcane.</title>
        <authorList>
            <person name="Schwab S."/>
            <person name="dos Santos Teixeira K.R."/>
            <person name="Simoes Araujo J.L."/>
            <person name="Soares Vidal M."/>
            <person name="Borges de Freitas H.R."/>
            <person name="Rivello Crivelaro A.L."/>
            <person name="Bueno de Camargo Nunes A."/>
            <person name="dos Santos C.M."/>
            <person name="Palmeira da Silva Rosa D."/>
            <person name="da Silva Padilha D."/>
            <person name="da Silva E."/>
            <person name="Araujo Terra L."/>
            <person name="Soares Mendes V."/>
            <person name="Farinelli L."/>
            <person name="Magalhaes Cruz L."/>
            <person name="Baldani J.I."/>
        </authorList>
    </citation>
    <scope>NUCLEOTIDE SEQUENCE [LARGE SCALE GENOMIC DNA]</scope>
    <source>
        <strain evidence="2 3">CBAmC</strain>
    </source>
</reference>
<evidence type="ECO:0000313" key="3">
    <source>
        <dbReference type="Proteomes" id="UP000197153"/>
    </source>
</evidence>
<dbReference type="CDD" id="cd00531">
    <property type="entry name" value="NTF2_like"/>
    <property type="match status" value="1"/>
</dbReference>
<dbReference type="Gene3D" id="3.10.450.50">
    <property type="match status" value="1"/>
</dbReference>
<dbReference type="InterPro" id="IPR037401">
    <property type="entry name" value="SnoaL-like"/>
</dbReference>
<organism evidence="2 3">
    <name type="scientific">Nitrospirillum viridazoti CBAmc</name>
    <dbReference type="NCBI Taxonomy" id="1441467"/>
    <lineage>
        <taxon>Bacteria</taxon>
        <taxon>Pseudomonadati</taxon>
        <taxon>Pseudomonadota</taxon>
        <taxon>Alphaproteobacteria</taxon>
        <taxon>Rhodospirillales</taxon>
        <taxon>Azospirillaceae</taxon>
        <taxon>Nitrospirillum</taxon>
        <taxon>Nitrospirillum viridazoti</taxon>
    </lineage>
</organism>
<sequence length="186" mass="21706">MAMDDLLRRLDRLESLAAIQQLPVRYALAVDGRDLDAWVELFVDDVDCGRHGKGRAALRSIIEPQLRTFYRSIHQICGHQVDLTDADQASGAVYCRAEHEDAGRWVVMAIVYFDDYVRRDGRWFFSRRRERHWYSADWVTRPAAPFRDWPTHDHPPRLPGDFPRWRDFWAGSDPAAVAALTEEPIW</sequence>
<name>A0A248JU00_9PROT</name>
<evidence type="ECO:0000259" key="1">
    <source>
        <dbReference type="Pfam" id="PF13577"/>
    </source>
</evidence>
<gene>
    <name evidence="2" type="ORF">Y958_14710</name>
</gene>
<dbReference type="SUPFAM" id="SSF54427">
    <property type="entry name" value="NTF2-like"/>
    <property type="match status" value="1"/>
</dbReference>
<dbReference type="Pfam" id="PF13577">
    <property type="entry name" value="SnoaL_4"/>
    <property type="match status" value="1"/>
</dbReference>
<keyword evidence="3" id="KW-1185">Reference proteome</keyword>
<proteinExistence type="predicted"/>
<dbReference type="EMBL" id="CP022111">
    <property type="protein sequence ID" value="ASG22212.1"/>
    <property type="molecule type" value="Genomic_DNA"/>
</dbReference>
<feature type="domain" description="SnoaL-like" evidence="1">
    <location>
        <begin position="12"/>
        <end position="129"/>
    </location>
</feature>